<organism evidence="2">
    <name type="scientific">Isoptericola variabilis (strain 225)</name>
    <dbReference type="NCBI Taxonomy" id="743718"/>
    <lineage>
        <taxon>Bacteria</taxon>
        <taxon>Bacillati</taxon>
        <taxon>Actinomycetota</taxon>
        <taxon>Actinomycetes</taxon>
        <taxon>Micrococcales</taxon>
        <taxon>Promicromonosporaceae</taxon>
        <taxon>Isoptericola</taxon>
    </lineage>
</organism>
<dbReference type="eggNOG" id="COG1238">
    <property type="taxonomic scope" value="Bacteria"/>
</dbReference>
<dbReference type="AlphaFoldDB" id="F6FSF8"/>
<gene>
    <name evidence="1" type="ordered locus">Isova_1256</name>
</gene>
<protein>
    <submittedName>
        <fullName evidence="1">Uncharacterized protein</fullName>
    </submittedName>
</protein>
<evidence type="ECO:0000313" key="2">
    <source>
        <dbReference type="Proteomes" id="UP000009236"/>
    </source>
</evidence>
<dbReference type="STRING" id="743718.Isova_1256"/>
<reference evidence="1 2" key="1">
    <citation type="submission" date="2011-05" db="EMBL/GenBank/DDBJ databases">
        <title>Complete sequence of Isoptericola variabilis 225.</title>
        <authorList>
            <consortium name="US DOE Joint Genome Institute"/>
            <person name="Lucas S."/>
            <person name="Han J."/>
            <person name="Lapidus A."/>
            <person name="Cheng J.-F."/>
            <person name="Goodwin L."/>
            <person name="Pitluck S."/>
            <person name="Peters L."/>
            <person name="Mikhailova N."/>
            <person name="Zeytun A."/>
            <person name="Han C."/>
            <person name="Tapia R."/>
            <person name="Land M."/>
            <person name="Hauser L."/>
            <person name="Kyrpides N."/>
            <person name="Ivanova N."/>
            <person name="Pagani I."/>
            <person name="Siebers A."/>
            <person name="Allgaier M."/>
            <person name="Thelen M."/>
            <person name="Hugenholtz P."/>
            <person name="Gladden J."/>
            <person name="Woyke T."/>
        </authorList>
    </citation>
    <scope>NUCLEOTIDE SEQUENCE [LARGE SCALE GENOMIC DNA]</scope>
    <source>
        <strain evidence="2">225</strain>
    </source>
</reference>
<dbReference type="Proteomes" id="UP000009236">
    <property type="component" value="Chromosome"/>
</dbReference>
<name>F6FSF8_ISOV2</name>
<dbReference type="EMBL" id="CP002810">
    <property type="protein sequence ID" value="AEG44025.1"/>
    <property type="molecule type" value="Genomic_DNA"/>
</dbReference>
<dbReference type="KEGG" id="iva:Isova_1256"/>
<dbReference type="HOGENOM" id="CLU_132474_0_0_11"/>
<accession>F6FSF8</accession>
<evidence type="ECO:0000313" key="1">
    <source>
        <dbReference type="EMBL" id="AEG44025.1"/>
    </source>
</evidence>
<proteinExistence type="predicted"/>
<sequence>MLLVGAFAVAAVSAMVPLVNIEVYLGVVATQLGATDHVRLLALAATAGAGQTLGKLCWYVLAARSMESRWVQHKLDVGTRRHRVDVWHARVVGRPWLTAGVLALSSVVGMPPLMLLSVVAGSVRVPLGVFVPTVAVGRTVRFWAILAGVGSLAGG</sequence>
<keyword evidence="2" id="KW-1185">Reference proteome</keyword>
<dbReference type="RefSeq" id="WP_013838417.1">
    <property type="nucleotide sequence ID" value="NC_015588.1"/>
</dbReference>